<reference evidence="1 2" key="1">
    <citation type="submission" date="2013-02" db="EMBL/GenBank/DDBJ databases">
        <title>phiNIT1 genome sequensing.</title>
        <authorList>
            <person name="Ozaki T."/>
            <person name="Kaneko J."/>
        </authorList>
    </citation>
    <scope>NUCLEOTIDE SEQUENCE [LARGE SCALE GENOMIC DNA]</scope>
    <source>
        <strain evidence="1">PhiNIT1</strain>
    </source>
</reference>
<dbReference type="GeneID" id="16511474"/>
<protein>
    <submittedName>
        <fullName evidence="1">Uncharacterized protein</fullName>
    </submittedName>
</protein>
<evidence type="ECO:0000313" key="1">
    <source>
        <dbReference type="EMBL" id="BAN59657.1"/>
    </source>
</evidence>
<proteinExistence type="predicted"/>
<dbReference type="OrthoDB" id="36966at10239"/>
<keyword evidence="2" id="KW-1185">Reference proteome</keyword>
<dbReference type="Proteomes" id="UP000014701">
    <property type="component" value="Segment"/>
</dbReference>
<organism evidence="1 2">
    <name type="scientific">Bacillus phage phiNIT1</name>
    <dbReference type="NCBI Taxonomy" id="207656"/>
    <lineage>
        <taxon>Viruses</taxon>
        <taxon>Duplodnaviria</taxon>
        <taxon>Heunggongvirae</taxon>
        <taxon>Uroviricota</taxon>
        <taxon>Caudoviricetes</taxon>
        <taxon>Herelleviridae</taxon>
        <taxon>Bastillevirinae</taxon>
        <taxon>Nitunavirus</taxon>
        <taxon>Nitunavirus NIT1</taxon>
    </lineage>
</organism>
<accession>S6B6E0</accession>
<gene>
    <name evidence="1" type="primary">orf55</name>
</gene>
<dbReference type="KEGG" id="vg:16511474"/>
<dbReference type="RefSeq" id="YP_008318425.1">
    <property type="nucleotide sequence ID" value="NC_021856.1"/>
</dbReference>
<sequence>MQRKEQLNFIRDSIEAFEGPFTKAEMDTIMEEDFLHLSDEELAEQAAWYEELWLK</sequence>
<evidence type="ECO:0000313" key="2">
    <source>
        <dbReference type="Proteomes" id="UP000014701"/>
    </source>
</evidence>
<name>S6B6E0_9CAUD</name>
<dbReference type="EMBL" id="AP013029">
    <property type="protein sequence ID" value="BAN59657.1"/>
    <property type="molecule type" value="Genomic_DNA"/>
</dbReference>